<evidence type="ECO:0000313" key="2">
    <source>
        <dbReference type="Proteomes" id="UP000193920"/>
    </source>
</evidence>
<dbReference type="PANTHER" id="PTHR43619:SF2">
    <property type="entry name" value="S-ADENOSYL-L-METHIONINE-DEPENDENT METHYLTRANSFERASES SUPERFAMILY PROTEIN"/>
    <property type="match status" value="1"/>
</dbReference>
<dbReference type="OrthoDB" id="203237at2759"/>
<gene>
    <name evidence="1" type="ORF">LY90DRAFT_501720</name>
</gene>
<dbReference type="InterPro" id="IPR029063">
    <property type="entry name" value="SAM-dependent_MTases_sf"/>
</dbReference>
<dbReference type="AlphaFoldDB" id="A0A1Y2EZ63"/>
<dbReference type="InterPro" id="IPR016874">
    <property type="entry name" value="TcmP-like"/>
</dbReference>
<keyword evidence="2" id="KW-1185">Reference proteome</keyword>
<dbReference type="STRING" id="1754190.A0A1Y2EZ63"/>
<protein>
    <submittedName>
        <fullName evidence="1">Tetracenomycin polyketide synthesis O-methyltransferase TcmP</fullName>
    </submittedName>
</protein>
<dbReference type="SUPFAM" id="SSF53335">
    <property type="entry name" value="S-adenosyl-L-methionine-dependent methyltransferases"/>
    <property type="match status" value="1"/>
</dbReference>
<dbReference type="GO" id="GO:0032259">
    <property type="term" value="P:methylation"/>
    <property type="evidence" value="ECO:0007669"/>
    <property type="project" value="UniProtKB-KW"/>
</dbReference>
<dbReference type="Gene3D" id="3.40.50.150">
    <property type="entry name" value="Vaccinia Virus protein VP39"/>
    <property type="match status" value="1"/>
</dbReference>
<name>A0A1Y2EZ63_9FUNG</name>
<keyword evidence="1" id="KW-0808">Transferase</keyword>
<accession>A0A1Y2EZ63</accession>
<organism evidence="1 2">
    <name type="scientific">Neocallimastix californiae</name>
    <dbReference type="NCBI Taxonomy" id="1754190"/>
    <lineage>
        <taxon>Eukaryota</taxon>
        <taxon>Fungi</taxon>
        <taxon>Fungi incertae sedis</taxon>
        <taxon>Chytridiomycota</taxon>
        <taxon>Chytridiomycota incertae sedis</taxon>
        <taxon>Neocallimastigomycetes</taxon>
        <taxon>Neocallimastigales</taxon>
        <taxon>Neocallimastigaceae</taxon>
        <taxon>Neocallimastix</taxon>
    </lineage>
</organism>
<dbReference type="GO" id="GO:0008168">
    <property type="term" value="F:methyltransferase activity"/>
    <property type="evidence" value="ECO:0007669"/>
    <property type="project" value="UniProtKB-KW"/>
</dbReference>
<proteinExistence type="predicted"/>
<comment type="caution">
    <text evidence="1">The sequence shown here is derived from an EMBL/GenBank/DDBJ whole genome shotgun (WGS) entry which is preliminary data.</text>
</comment>
<sequence>MTVPEKVNLGEVQETLLIPLYIRAKETKSENPKLHDKEAVELIEKIDYDFSKFDNAKGSYLGVVSRTIILDREVQKFINEHPDCVIVNIGCADVIEVREKYLNKKENCFNVAKSLLDEDWPESIDSGDKEVLLLAEGVFMYFTEEEVKKFISIVKKHYKKVTLYAEIMHSFIAGRTKQHDAVSNTNATFKWGVKYAKDVENLDPGVKFITEWNFVDEMANFGGLMMRLSSKVYFFKNFCDKFGVYEITQTN</sequence>
<reference evidence="1 2" key="1">
    <citation type="submission" date="2016-08" db="EMBL/GenBank/DDBJ databases">
        <title>A Parts List for Fungal Cellulosomes Revealed by Comparative Genomics.</title>
        <authorList>
            <consortium name="DOE Joint Genome Institute"/>
            <person name="Haitjema C.H."/>
            <person name="Gilmore S.P."/>
            <person name="Henske J.K."/>
            <person name="Solomon K.V."/>
            <person name="De Groot R."/>
            <person name="Kuo A."/>
            <person name="Mondo S.J."/>
            <person name="Salamov A.A."/>
            <person name="Labutti K."/>
            <person name="Zhao Z."/>
            <person name="Chiniquy J."/>
            <person name="Barry K."/>
            <person name="Brewer H.M."/>
            <person name="Purvine S.O."/>
            <person name="Wright A.T."/>
            <person name="Boxma B."/>
            <person name="Van Alen T."/>
            <person name="Hackstein J.H."/>
            <person name="Baker S.E."/>
            <person name="Grigoriev I.V."/>
            <person name="O'Malley M.A."/>
        </authorList>
    </citation>
    <scope>NUCLEOTIDE SEQUENCE [LARGE SCALE GENOMIC DNA]</scope>
    <source>
        <strain evidence="1 2">G1</strain>
    </source>
</reference>
<evidence type="ECO:0000313" key="1">
    <source>
        <dbReference type="EMBL" id="ORY76406.1"/>
    </source>
</evidence>
<dbReference type="Proteomes" id="UP000193920">
    <property type="component" value="Unassembled WGS sequence"/>
</dbReference>
<keyword evidence="1" id="KW-0489">Methyltransferase</keyword>
<dbReference type="PIRSF" id="PIRSF028177">
    <property type="entry name" value="Polyketide_synth_Omtfrase_TcmP"/>
    <property type="match status" value="1"/>
</dbReference>
<dbReference type="PANTHER" id="PTHR43619">
    <property type="entry name" value="S-ADENOSYL-L-METHIONINE-DEPENDENT METHYLTRANSFERASE YKTD-RELATED"/>
    <property type="match status" value="1"/>
</dbReference>
<dbReference type="EMBL" id="MCOG01000022">
    <property type="protein sequence ID" value="ORY76406.1"/>
    <property type="molecule type" value="Genomic_DNA"/>
</dbReference>